<dbReference type="EMBL" id="JACBXS010000045">
    <property type="protein sequence ID" value="NYS26442.1"/>
    <property type="molecule type" value="Genomic_DNA"/>
</dbReference>
<evidence type="ECO:0000256" key="1">
    <source>
        <dbReference type="ARBA" id="ARBA00006739"/>
    </source>
</evidence>
<accession>A0A7Z0I1W6</accession>
<proteinExistence type="inferred from homology"/>
<reference evidence="5 6" key="1">
    <citation type="journal article" date="2000" name="Arch. Microbiol.">
        <title>Rhodobaca bogoriensis gen. nov. and sp. nov., an alkaliphilic purple nonsulfur bacterium from African Rift Valley soda lakes.</title>
        <authorList>
            <person name="Milford A.D."/>
            <person name="Achenbach L.A."/>
            <person name="Jung D.O."/>
            <person name="Madigan M.T."/>
        </authorList>
    </citation>
    <scope>NUCLEOTIDE SEQUENCE [LARGE SCALE GENOMIC DNA]</scope>
    <source>
        <strain evidence="5 6">2376</strain>
    </source>
</reference>
<evidence type="ECO:0000256" key="2">
    <source>
        <dbReference type="ARBA" id="ARBA00022676"/>
    </source>
</evidence>
<evidence type="ECO:0000256" key="3">
    <source>
        <dbReference type="ARBA" id="ARBA00022679"/>
    </source>
</evidence>
<dbReference type="Pfam" id="PF13692">
    <property type="entry name" value="Glyco_trans_1_4"/>
    <property type="match status" value="1"/>
</dbReference>
<dbReference type="SUPFAM" id="SSF53448">
    <property type="entry name" value="Nucleotide-diphospho-sugar transferases"/>
    <property type="match status" value="1"/>
</dbReference>
<comment type="similarity">
    <text evidence="1">Belongs to the glycosyltransferase 2 family.</text>
</comment>
<dbReference type="CDD" id="cd00761">
    <property type="entry name" value="Glyco_tranf_GTA_type"/>
    <property type="match status" value="1"/>
</dbReference>
<keyword evidence="2" id="KW-0328">Glycosyltransferase</keyword>
<comment type="caution">
    <text evidence="5">The sequence shown here is derived from an EMBL/GenBank/DDBJ whole genome shotgun (WGS) entry which is preliminary data.</text>
</comment>
<feature type="non-terminal residue" evidence="5">
    <location>
        <position position="1"/>
    </location>
</feature>
<dbReference type="PANTHER" id="PTHR43685">
    <property type="entry name" value="GLYCOSYLTRANSFERASE"/>
    <property type="match status" value="1"/>
</dbReference>
<protein>
    <submittedName>
        <fullName evidence="5">Glycosyltransferase</fullName>
    </submittedName>
</protein>
<organism evidence="5 6">
    <name type="scientific">Rhabdonatronobacter sediminivivens</name>
    <dbReference type="NCBI Taxonomy" id="2743469"/>
    <lineage>
        <taxon>Bacteria</taxon>
        <taxon>Pseudomonadati</taxon>
        <taxon>Pseudomonadota</taxon>
        <taxon>Alphaproteobacteria</taxon>
        <taxon>Rhodobacterales</taxon>
        <taxon>Paracoccaceae</taxon>
        <taxon>Rhabdonatronobacter</taxon>
    </lineage>
</organism>
<dbReference type="PANTHER" id="PTHR43685:SF5">
    <property type="entry name" value="GLYCOSYLTRANSFERASE EPSE-RELATED"/>
    <property type="match status" value="1"/>
</dbReference>
<dbReference type="AlphaFoldDB" id="A0A7Z0I1W6"/>
<gene>
    <name evidence="5" type="ORF">HUK65_15755</name>
</gene>
<dbReference type="InterPro" id="IPR050834">
    <property type="entry name" value="Glycosyltransf_2"/>
</dbReference>
<dbReference type="Proteomes" id="UP000529417">
    <property type="component" value="Unassembled WGS sequence"/>
</dbReference>
<sequence>PDPGTMTVAEEFAARDPRIRAIRMPENAGAYVARNHGLDLARGDFVTLHDADDWAHPLRIETQVRHLQAHPEMLGCLSLQARIRNDLRFTRWTGQGIFIIPNTSSFMFRRAPVARDFGGWDRVRISADNELIRRIRHVHGQGAVEQLQGGPLAFQRDGDSSVVADEFLGINGFLYGARRAYAEAQTRHRDRSAEAGALHYSGTARPFPAPAILHPDRPARDRARHIPVVLGSEFRMRGGSVNSCLEEMTFHRRHGLGLGVMELFRYDLYATEPRTAMLDAVRDRIDGQVIEQVVYGDHVSCDLLLLRYPPCLWHDQRYLPQIKAREIKVIVNQPPMSDYGPEGVPRYDIAACAANIRRWFGREATWHPIGPLVRAALVTHHGAELGAIDLAPDDWHNIIDISGWETPAAPAPHPQGKLRIGRHARDHAHKWPASAADILAAYPESDDTEVHVLGGAGTAERILGRIPPNWVVHPFGALPPRDFLAGIDVWIYFAHPHWIESFGRTIIEAMAAGVPVILPEEYRVLFGDAALYATPQTAVALARKLHADPAARAAQVARARAHVARHYSHDTHADRLRALGIALPGDGPDPRRVAS</sequence>
<dbReference type="InterPro" id="IPR001173">
    <property type="entry name" value="Glyco_trans_2-like"/>
</dbReference>
<evidence type="ECO:0000259" key="4">
    <source>
        <dbReference type="Pfam" id="PF00535"/>
    </source>
</evidence>
<keyword evidence="3 5" id="KW-0808">Transferase</keyword>
<dbReference type="RefSeq" id="WP_179907236.1">
    <property type="nucleotide sequence ID" value="NZ_JACBXS010000045.1"/>
</dbReference>
<dbReference type="SUPFAM" id="SSF53756">
    <property type="entry name" value="UDP-Glycosyltransferase/glycogen phosphorylase"/>
    <property type="match status" value="1"/>
</dbReference>
<evidence type="ECO:0000313" key="5">
    <source>
        <dbReference type="EMBL" id="NYS26442.1"/>
    </source>
</evidence>
<name>A0A7Z0I1W6_9RHOB</name>
<dbReference type="Gene3D" id="3.40.50.2000">
    <property type="entry name" value="Glycogen Phosphorylase B"/>
    <property type="match status" value="2"/>
</dbReference>
<dbReference type="GO" id="GO:0016757">
    <property type="term" value="F:glycosyltransferase activity"/>
    <property type="evidence" value="ECO:0007669"/>
    <property type="project" value="UniProtKB-KW"/>
</dbReference>
<evidence type="ECO:0000313" key="6">
    <source>
        <dbReference type="Proteomes" id="UP000529417"/>
    </source>
</evidence>
<feature type="domain" description="Glycosyltransferase 2-like" evidence="4">
    <location>
        <begin position="4"/>
        <end position="87"/>
    </location>
</feature>
<dbReference type="InterPro" id="IPR029044">
    <property type="entry name" value="Nucleotide-diphossugar_trans"/>
</dbReference>
<dbReference type="Pfam" id="PF00535">
    <property type="entry name" value="Glycos_transf_2"/>
    <property type="match status" value="1"/>
</dbReference>
<dbReference type="Gene3D" id="3.90.550.10">
    <property type="entry name" value="Spore Coat Polysaccharide Biosynthesis Protein SpsA, Chain A"/>
    <property type="match status" value="1"/>
</dbReference>
<keyword evidence="6" id="KW-1185">Reference proteome</keyword>